<accession>U1NEK4</accession>
<gene>
    <name evidence="1" type="ORF">J07HQW2_01897</name>
</gene>
<proteinExistence type="predicted"/>
<dbReference type="HOGENOM" id="CLU_1412347_0_0_2"/>
<protein>
    <submittedName>
        <fullName evidence="1">Uncharacterized protein</fullName>
    </submittedName>
</protein>
<organism evidence="1 2">
    <name type="scientific">Haloquadratum walsbyi J07HQW2</name>
    <dbReference type="NCBI Taxonomy" id="1238425"/>
    <lineage>
        <taxon>Archaea</taxon>
        <taxon>Methanobacteriati</taxon>
        <taxon>Methanobacteriota</taxon>
        <taxon>Stenosarchaea group</taxon>
        <taxon>Halobacteria</taxon>
        <taxon>Halobacteriales</taxon>
        <taxon>Haloferacaceae</taxon>
        <taxon>Haloquadratum</taxon>
    </lineage>
</organism>
<name>U1NEK4_9EURY</name>
<evidence type="ECO:0000313" key="1">
    <source>
        <dbReference type="EMBL" id="ERG95440.1"/>
    </source>
</evidence>
<reference evidence="1 2" key="1">
    <citation type="journal article" date="2013" name="PLoS ONE">
        <title>Assembly-driven community genomics of a hypersaline microbial ecosystem.</title>
        <authorList>
            <person name="Podell S."/>
            <person name="Ugalde J.A."/>
            <person name="Narasingarao P."/>
            <person name="Banfield J.F."/>
            <person name="Heidelberg K.B."/>
            <person name="Allen E.E."/>
        </authorList>
    </citation>
    <scope>NUCLEOTIDE SEQUENCE [LARGE SCALE GENOMIC DNA]</scope>
    <source>
        <strain evidence="2">J07HQW2</strain>
    </source>
</reference>
<dbReference type="eggNOG" id="arCOG03888">
    <property type="taxonomic scope" value="Archaea"/>
</dbReference>
<dbReference type="Proteomes" id="UP000030710">
    <property type="component" value="Unassembled WGS sequence"/>
</dbReference>
<evidence type="ECO:0000313" key="2">
    <source>
        <dbReference type="Proteomes" id="UP000030710"/>
    </source>
</evidence>
<dbReference type="AlphaFoldDB" id="U1NEK4"/>
<dbReference type="EMBL" id="KE356561">
    <property type="protein sequence ID" value="ERG95440.1"/>
    <property type="molecule type" value="Genomic_DNA"/>
</dbReference>
<sequence length="192" mass="21049">MRLVSIRRTEFKHERVGTQHTVSVTLTELYQDPALESSTLAESTGLTDVTWTVTRYDQTGAQVDQQSYDGRQLTGTRIAAADGTNRITIRAVGTIPFVESFSYDPKQSLRVISLTQTRRGESSNVVDIWTATHGTEQSVSTRERLTTAREIVSTVDSGQASQTMQDAIDAYNGEFAPATQLASEAEAVAKQT</sequence>